<dbReference type="AlphaFoldDB" id="A0A9J5XT69"/>
<feature type="non-terminal residue" evidence="1">
    <location>
        <position position="84"/>
    </location>
</feature>
<evidence type="ECO:0000313" key="1">
    <source>
        <dbReference type="EMBL" id="KAG5590954.1"/>
    </source>
</evidence>
<dbReference type="EMBL" id="JACXVP010000008">
    <property type="protein sequence ID" value="KAG5590954.1"/>
    <property type="molecule type" value="Genomic_DNA"/>
</dbReference>
<comment type="caution">
    <text evidence="1">The sequence shown here is derived from an EMBL/GenBank/DDBJ whole genome shotgun (WGS) entry which is preliminary data.</text>
</comment>
<protein>
    <submittedName>
        <fullName evidence="1">Uncharacterized protein</fullName>
    </submittedName>
</protein>
<dbReference type="Proteomes" id="UP000824120">
    <property type="component" value="Chromosome 8"/>
</dbReference>
<evidence type="ECO:0000313" key="2">
    <source>
        <dbReference type="Proteomes" id="UP000824120"/>
    </source>
</evidence>
<name>A0A9J5XT69_SOLCO</name>
<proteinExistence type="predicted"/>
<gene>
    <name evidence="1" type="ORF">H5410_041468</name>
</gene>
<accession>A0A9J5XT69</accession>
<reference evidence="1 2" key="1">
    <citation type="submission" date="2020-09" db="EMBL/GenBank/DDBJ databases">
        <title>De no assembly of potato wild relative species, Solanum commersonii.</title>
        <authorList>
            <person name="Cho K."/>
        </authorList>
    </citation>
    <scope>NUCLEOTIDE SEQUENCE [LARGE SCALE GENOMIC DNA]</scope>
    <source>
        <strain evidence="1">LZ3.2</strain>
        <tissue evidence="1">Leaf</tissue>
    </source>
</reference>
<sequence length="84" mass="9508">STSLPIQDKSLPVNGYYSPIQGYRGKTRHHAKPSYHGRHSPMQVQATQGRPNQVMLSCKHPLMLVQANHWKGTIAQSMSIHEIY</sequence>
<organism evidence="1 2">
    <name type="scientific">Solanum commersonii</name>
    <name type="common">Commerson's wild potato</name>
    <name type="synonym">Commerson's nightshade</name>
    <dbReference type="NCBI Taxonomy" id="4109"/>
    <lineage>
        <taxon>Eukaryota</taxon>
        <taxon>Viridiplantae</taxon>
        <taxon>Streptophyta</taxon>
        <taxon>Embryophyta</taxon>
        <taxon>Tracheophyta</taxon>
        <taxon>Spermatophyta</taxon>
        <taxon>Magnoliopsida</taxon>
        <taxon>eudicotyledons</taxon>
        <taxon>Gunneridae</taxon>
        <taxon>Pentapetalae</taxon>
        <taxon>asterids</taxon>
        <taxon>lamiids</taxon>
        <taxon>Solanales</taxon>
        <taxon>Solanaceae</taxon>
        <taxon>Solanoideae</taxon>
        <taxon>Solaneae</taxon>
        <taxon>Solanum</taxon>
    </lineage>
</organism>
<keyword evidence="2" id="KW-1185">Reference proteome</keyword>